<sequence length="73" mass="8659">AIDLAKHPVSHGRSKHIERRFHFLRDQVNRDKLELEYCKSEIQLADILTKPLKKARVDELKKLMGMKCLENLY</sequence>
<keyword evidence="2" id="KW-1185">Reference proteome</keyword>
<comment type="caution">
    <text evidence="1">The sequence shown here is derived from an EMBL/GenBank/DDBJ whole genome shotgun (WGS) entry which is preliminary data.</text>
</comment>
<dbReference type="AlphaFoldDB" id="A0A392SBC2"/>
<feature type="non-terminal residue" evidence="1">
    <location>
        <position position="1"/>
    </location>
</feature>
<name>A0A392SBC2_9FABA</name>
<dbReference type="Proteomes" id="UP000265520">
    <property type="component" value="Unassembled WGS sequence"/>
</dbReference>
<evidence type="ECO:0000313" key="2">
    <source>
        <dbReference type="Proteomes" id="UP000265520"/>
    </source>
</evidence>
<reference evidence="1 2" key="1">
    <citation type="journal article" date="2018" name="Front. Plant Sci.">
        <title>Red Clover (Trifolium pratense) and Zigzag Clover (T. medium) - A Picture of Genomic Similarities and Differences.</title>
        <authorList>
            <person name="Dluhosova J."/>
            <person name="Istvanek J."/>
            <person name="Nedelnik J."/>
            <person name="Repkova J."/>
        </authorList>
    </citation>
    <scope>NUCLEOTIDE SEQUENCE [LARGE SCALE GENOMIC DNA]</scope>
    <source>
        <strain evidence="2">cv. 10/8</strain>
        <tissue evidence="1">Leaf</tissue>
    </source>
</reference>
<accession>A0A392SBC2</accession>
<dbReference type="EMBL" id="LXQA010344794">
    <property type="protein sequence ID" value="MCI45484.1"/>
    <property type="molecule type" value="Genomic_DNA"/>
</dbReference>
<protein>
    <submittedName>
        <fullName evidence="1">Copia protein</fullName>
    </submittedName>
</protein>
<proteinExistence type="predicted"/>
<dbReference type="CDD" id="cd09272">
    <property type="entry name" value="RNase_HI_RT_Ty1"/>
    <property type="match status" value="1"/>
</dbReference>
<evidence type="ECO:0000313" key="1">
    <source>
        <dbReference type="EMBL" id="MCI45484.1"/>
    </source>
</evidence>
<organism evidence="1 2">
    <name type="scientific">Trifolium medium</name>
    <dbReference type="NCBI Taxonomy" id="97028"/>
    <lineage>
        <taxon>Eukaryota</taxon>
        <taxon>Viridiplantae</taxon>
        <taxon>Streptophyta</taxon>
        <taxon>Embryophyta</taxon>
        <taxon>Tracheophyta</taxon>
        <taxon>Spermatophyta</taxon>
        <taxon>Magnoliopsida</taxon>
        <taxon>eudicotyledons</taxon>
        <taxon>Gunneridae</taxon>
        <taxon>Pentapetalae</taxon>
        <taxon>rosids</taxon>
        <taxon>fabids</taxon>
        <taxon>Fabales</taxon>
        <taxon>Fabaceae</taxon>
        <taxon>Papilionoideae</taxon>
        <taxon>50 kb inversion clade</taxon>
        <taxon>NPAAA clade</taxon>
        <taxon>Hologalegina</taxon>
        <taxon>IRL clade</taxon>
        <taxon>Trifolieae</taxon>
        <taxon>Trifolium</taxon>
    </lineage>
</organism>